<dbReference type="InterPro" id="IPR017946">
    <property type="entry name" value="PLC-like_Pdiesterase_TIM-brl"/>
</dbReference>
<evidence type="ECO:0000259" key="2">
    <source>
        <dbReference type="Pfam" id="PF18457"/>
    </source>
</evidence>
<reference evidence="3 4" key="1">
    <citation type="submission" date="2018-08" db="EMBL/GenBank/DDBJ databases">
        <title>Draft genome sequences of two Aspergillus turcosus clinical strains isolated from bronchoalveolar lavage fluid: one azole-susceptible and the other azole-resistant.</title>
        <authorList>
            <person name="Parent-Michaud M."/>
            <person name="Dufresne P.J."/>
            <person name="Fournier E."/>
            <person name="Martineau C."/>
            <person name="Moreira S."/>
            <person name="Perkins V."/>
            <person name="De Repentigny L."/>
            <person name="Dufresne S.F."/>
        </authorList>
    </citation>
    <scope>NUCLEOTIDE SEQUENCE [LARGE SCALE GENOMIC DNA]</scope>
    <source>
        <strain evidence="3">HMR AF 1038</strain>
    </source>
</reference>
<dbReference type="Proteomes" id="UP000215289">
    <property type="component" value="Unassembled WGS sequence"/>
</dbReference>
<evidence type="ECO:0000313" key="4">
    <source>
        <dbReference type="Proteomes" id="UP000215289"/>
    </source>
</evidence>
<dbReference type="STRING" id="1245748.A0A421D972"/>
<protein>
    <recommendedName>
        <fullName evidence="2">Up-regulated in Daf-2 domain-containing protein</fullName>
    </recommendedName>
</protein>
<dbReference type="OrthoDB" id="5785880at2759"/>
<dbReference type="SUPFAM" id="SSF51695">
    <property type="entry name" value="PLC-like phosphodiesterases"/>
    <property type="match status" value="1"/>
</dbReference>
<dbReference type="Gene3D" id="2.60.40.3820">
    <property type="match status" value="2"/>
</dbReference>
<sequence length="566" mass="63748">MGVPSPLTSGPTNATGERARYGTLGQSPKATDKYGNRLGGSSGLADQTAQIGITNKLPVTLSKVTLEHHYSDWGWESRTWEEVNTNSSTAANFEARYLTGWDAWGTDHWRISIYFEDGAVFYTSTKDYMMRQEDNYQHGLIWFEITGKIFNIKLRSGACKSPIDYGLVPYKIDGETIRRKYTTYNFVRLQGTPFKNQKQDKECGIRPEDAGKDITIFIYPTGWSMGIPSGPCADSWITPLGYNTVAFIRIENNFGQTARYISLTHQYSSDQAYTYDYPYIFQGEESSQLNMVEYNTGAFHPGLDYWTVDVFLEDDKHYQNSKPGKECYLDERDAAAGTLVFGVSESKFNIDLPSGSCGDGMKALGQVDVLLSADPHLPYNKNCYLAAHNAFANYAAGYIVANQALSIDTQLSMGVSTLLLDIWGKPIRYLTNNPFATPISLLSALKTINQYLTHFNKNIITIMIEDNIDAAHHTDLWSIFQSAGVTDKVFWPAPAMEKDVNWPTLWSMLYENQRLVVFSDYNGRDKVFPYQWDFMSENVYGAESLTGKHGLTYAGDQEKVHMVPKT</sequence>
<dbReference type="Gene3D" id="3.20.20.190">
    <property type="entry name" value="Phosphatidylinositol (PI) phosphodiesterase"/>
    <property type="match status" value="1"/>
</dbReference>
<evidence type="ECO:0000313" key="3">
    <source>
        <dbReference type="EMBL" id="RLL98709.1"/>
    </source>
</evidence>
<gene>
    <name evidence="3" type="ORF">CFD26_101536</name>
</gene>
<comment type="caution">
    <text evidence="3">The sequence shown here is derived from an EMBL/GenBank/DDBJ whole genome shotgun (WGS) entry which is preliminary data.</text>
</comment>
<evidence type="ECO:0000256" key="1">
    <source>
        <dbReference type="SAM" id="MobiDB-lite"/>
    </source>
</evidence>
<accession>A0A421D972</accession>
<dbReference type="GO" id="GO:0006629">
    <property type="term" value="P:lipid metabolic process"/>
    <property type="evidence" value="ECO:0007669"/>
    <property type="project" value="InterPro"/>
</dbReference>
<dbReference type="InterPro" id="IPR051057">
    <property type="entry name" value="PI-PLC_domain"/>
</dbReference>
<organism evidence="3 4">
    <name type="scientific">Aspergillus turcosus</name>
    <dbReference type="NCBI Taxonomy" id="1245748"/>
    <lineage>
        <taxon>Eukaryota</taxon>
        <taxon>Fungi</taxon>
        <taxon>Dikarya</taxon>
        <taxon>Ascomycota</taxon>
        <taxon>Pezizomycotina</taxon>
        <taxon>Eurotiomycetes</taxon>
        <taxon>Eurotiomycetidae</taxon>
        <taxon>Eurotiales</taxon>
        <taxon>Aspergillaceae</taxon>
        <taxon>Aspergillus</taxon>
        <taxon>Aspergillus subgen. Fumigati</taxon>
    </lineage>
</organism>
<name>A0A421D972_9EURO</name>
<feature type="domain" description="Up-regulated in Daf-2" evidence="2">
    <location>
        <begin position="245"/>
        <end position="338"/>
    </location>
</feature>
<proteinExistence type="predicted"/>
<dbReference type="Pfam" id="PF26178">
    <property type="entry name" value="PI-PLC_cat"/>
    <property type="match status" value="1"/>
</dbReference>
<dbReference type="PANTHER" id="PTHR13593">
    <property type="match status" value="1"/>
</dbReference>
<keyword evidence="4" id="KW-1185">Reference proteome</keyword>
<feature type="compositionally biased region" description="Polar residues" evidence="1">
    <location>
        <begin position="1"/>
        <end position="15"/>
    </location>
</feature>
<dbReference type="InterPro" id="IPR041157">
    <property type="entry name" value="PUD1/2"/>
</dbReference>
<dbReference type="AlphaFoldDB" id="A0A421D972"/>
<feature type="domain" description="Up-regulated in Daf-2" evidence="2">
    <location>
        <begin position="47"/>
        <end position="128"/>
    </location>
</feature>
<dbReference type="PANTHER" id="PTHR13593:SF140">
    <property type="entry name" value="PLC-LIKE PHOSPHODIESTERASE"/>
    <property type="match status" value="1"/>
</dbReference>
<dbReference type="Pfam" id="PF18457">
    <property type="entry name" value="PUD1_2"/>
    <property type="match status" value="2"/>
</dbReference>
<dbReference type="GO" id="GO:0008081">
    <property type="term" value="F:phosphoric diester hydrolase activity"/>
    <property type="evidence" value="ECO:0007669"/>
    <property type="project" value="InterPro"/>
</dbReference>
<feature type="region of interest" description="Disordered" evidence="1">
    <location>
        <begin position="1"/>
        <end position="41"/>
    </location>
</feature>
<dbReference type="EMBL" id="NIDN02000046">
    <property type="protein sequence ID" value="RLL98709.1"/>
    <property type="molecule type" value="Genomic_DNA"/>
</dbReference>